<evidence type="ECO:0000256" key="1">
    <source>
        <dbReference type="SAM" id="Phobius"/>
    </source>
</evidence>
<sequence length="103" mass="11382">MAKHLISFYFVSTILLFAAITNAIEIIWDVRKGLAGRSSVGNYNFDGSVERGFVRGYRYVTSLGQVTNCNSFCMYHYGRGGACYSSYSNDCSSYCGCGQVCKC</sequence>
<keyword evidence="1" id="KW-1133">Transmembrane helix</keyword>
<organism evidence="2 3">
    <name type="scientific">Meloidogyne incognita</name>
    <name type="common">Southern root-knot nematode worm</name>
    <name type="synonym">Oxyuris incognita</name>
    <dbReference type="NCBI Taxonomy" id="6306"/>
    <lineage>
        <taxon>Eukaryota</taxon>
        <taxon>Metazoa</taxon>
        <taxon>Ecdysozoa</taxon>
        <taxon>Nematoda</taxon>
        <taxon>Chromadorea</taxon>
        <taxon>Rhabditida</taxon>
        <taxon>Tylenchina</taxon>
        <taxon>Tylenchomorpha</taxon>
        <taxon>Tylenchoidea</taxon>
        <taxon>Meloidogynidae</taxon>
        <taxon>Meloidogyninae</taxon>
        <taxon>Meloidogyne</taxon>
        <taxon>Meloidogyne incognita group</taxon>
    </lineage>
</organism>
<evidence type="ECO:0000313" key="3">
    <source>
        <dbReference type="WBParaSite" id="Minc3s00221g07916"/>
    </source>
</evidence>
<name>A0A914L1E9_MELIC</name>
<dbReference type="AlphaFoldDB" id="A0A914L1E9"/>
<dbReference type="WBParaSite" id="Minc3s00221g07916">
    <property type="protein sequence ID" value="Minc3s00221g07916"/>
    <property type="gene ID" value="Minc3s00221g07916"/>
</dbReference>
<proteinExistence type="predicted"/>
<feature type="transmembrane region" description="Helical" evidence="1">
    <location>
        <begin position="6"/>
        <end position="28"/>
    </location>
</feature>
<keyword evidence="2" id="KW-1185">Reference proteome</keyword>
<accession>A0A914L1E9</accession>
<reference evidence="3" key="1">
    <citation type="submission" date="2022-11" db="UniProtKB">
        <authorList>
            <consortium name="WormBaseParasite"/>
        </authorList>
    </citation>
    <scope>IDENTIFICATION</scope>
</reference>
<evidence type="ECO:0000313" key="2">
    <source>
        <dbReference type="Proteomes" id="UP000887563"/>
    </source>
</evidence>
<keyword evidence="1" id="KW-0472">Membrane</keyword>
<protein>
    <submittedName>
        <fullName evidence="3">Candidate secreted effector</fullName>
    </submittedName>
</protein>
<keyword evidence="1" id="KW-0812">Transmembrane</keyword>
<dbReference type="Proteomes" id="UP000887563">
    <property type="component" value="Unplaced"/>
</dbReference>